<keyword evidence="4" id="KW-1185">Reference proteome</keyword>
<evidence type="ECO:0000259" key="2">
    <source>
        <dbReference type="Pfam" id="PF00248"/>
    </source>
</evidence>
<dbReference type="PRINTS" id="PR00069">
    <property type="entry name" value="ALDKETRDTASE"/>
</dbReference>
<proteinExistence type="predicted"/>
<dbReference type="InterPro" id="IPR023210">
    <property type="entry name" value="NADP_OxRdtase_dom"/>
</dbReference>
<dbReference type="InterPro" id="IPR036812">
    <property type="entry name" value="NAD(P)_OxRdtase_dom_sf"/>
</dbReference>
<dbReference type="PANTHER" id="PTHR43625">
    <property type="entry name" value="AFLATOXIN B1 ALDEHYDE REDUCTASE"/>
    <property type="match status" value="1"/>
</dbReference>
<dbReference type="InterPro" id="IPR050791">
    <property type="entry name" value="Aldo-Keto_reductase"/>
</dbReference>
<evidence type="ECO:0000313" key="3">
    <source>
        <dbReference type="EMBL" id="GGB73873.1"/>
    </source>
</evidence>
<sequence length="335" mass="36435">MPHRAINGKPVNPIGLGCMSLSWGYGALPERKTAIALLNRALDLGYNHLDTANIYGLGHNETLMGEALKGRRNEFFLATKMGIVIEGEKRGIDCSPASIRRCIDESLTRLQTDHVDLYYMHRRDRTVPIEESVGAMAELVKEGKIGSIGLSEMSADTLRRAAAVHPIAAMQTEYSPWTREPEIAVLDACRELGTTFVAFSPVARGVLANGVRDVAALADNDLRRTMPRFNGDNWPANRALVDAFCTIAADCGVTPAQLSLAWVLSRGDHIVAIPGTASIGHMEENFAQADWTIPADVAARIDALINQHTVAGPRYGEAMQRTIDTEVFGDGWIDG</sequence>
<dbReference type="Pfam" id="PF00248">
    <property type="entry name" value="Aldo_ket_red"/>
    <property type="match status" value="1"/>
</dbReference>
<accession>A0ABQ1JS08</accession>
<dbReference type="InterPro" id="IPR020471">
    <property type="entry name" value="AKR"/>
</dbReference>
<reference evidence="4" key="1">
    <citation type="journal article" date="2019" name="Int. J. Syst. Evol. Microbiol.">
        <title>The Global Catalogue of Microorganisms (GCM) 10K type strain sequencing project: providing services to taxonomists for standard genome sequencing and annotation.</title>
        <authorList>
            <consortium name="The Broad Institute Genomics Platform"/>
            <consortium name="The Broad Institute Genome Sequencing Center for Infectious Disease"/>
            <person name="Wu L."/>
            <person name="Ma J."/>
        </authorList>
    </citation>
    <scope>NUCLEOTIDE SEQUENCE [LARGE SCALE GENOMIC DNA]</scope>
    <source>
        <strain evidence="4">CGMCC 1.12851</strain>
    </source>
</reference>
<dbReference type="SUPFAM" id="SSF51430">
    <property type="entry name" value="NAD(P)-linked oxidoreductase"/>
    <property type="match status" value="1"/>
</dbReference>
<keyword evidence="1" id="KW-0560">Oxidoreductase</keyword>
<evidence type="ECO:0000256" key="1">
    <source>
        <dbReference type="ARBA" id="ARBA00023002"/>
    </source>
</evidence>
<protein>
    <submittedName>
        <fullName evidence="3">Oxidoreductase</fullName>
    </submittedName>
</protein>
<gene>
    <name evidence="3" type="ORF">GCM10010833_31370</name>
</gene>
<feature type="domain" description="NADP-dependent oxidoreductase" evidence="2">
    <location>
        <begin position="13"/>
        <end position="305"/>
    </location>
</feature>
<dbReference type="Gene3D" id="3.20.20.100">
    <property type="entry name" value="NADP-dependent oxidoreductase domain"/>
    <property type="match status" value="1"/>
</dbReference>
<dbReference type="RefSeq" id="WP_188515382.1">
    <property type="nucleotide sequence ID" value="NZ_BMGD01000006.1"/>
</dbReference>
<evidence type="ECO:0000313" key="4">
    <source>
        <dbReference type="Proteomes" id="UP000614261"/>
    </source>
</evidence>
<comment type="caution">
    <text evidence="3">The sequence shown here is derived from an EMBL/GenBank/DDBJ whole genome shotgun (WGS) entry which is preliminary data.</text>
</comment>
<dbReference type="Proteomes" id="UP000614261">
    <property type="component" value="Unassembled WGS sequence"/>
</dbReference>
<dbReference type="EMBL" id="BMGD01000006">
    <property type="protein sequence ID" value="GGB73873.1"/>
    <property type="molecule type" value="Genomic_DNA"/>
</dbReference>
<organism evidence="3 4">
    <name type="scientific">Blastomonas aquatica</name>
    <dbReference type="NCBI Taxonomy" id="1510276"/>
    <lineage>
        <taxon>Bacteria</taxon>
        <taxon>Pseudomonadati</taxon>
        <taxon>Pseudomonadota</taxon>
        <taxon>Alphaproteobacteria</taxon>
        <taxon>Sphingomonadales</taxon>
        <taxon>Sphingomonadaceae</taxon>
        <taxon>Blastomonas</taxon>
    </lineage>
</organism>
<name>A0ABQ1JS08_9SPHN</name>
<dbReference type="PANTHER" id="PTHR43625:SF40">
    <property type="entry name" value="ALDO-KETO REDUCTASE YAKC [NADP(+)]"/>
    <property type="match status" value="1"/>
</dbReference>